<dbReference type="GO" id="GO:0000175">
    <property type="term" value="F:3'-5'-RNA exonuclease activity"/>
    <property type="evidence" value="ECO:0007669"/>
    <property type="project" value="TreeGrafter"/>
</dbReference>
<dbReference type="EMBL" id="KV784354">
    <property type="protein sequence ID" value="OEU21511.1"/>
    <property type="molecule type" value="Genomic_DNA"/>
</dbReference>
<gene>
    <name evidence="2" type="ORF">FRACYDRAFT_180487</name>
</gene>
<proteinExistence type="predicted"/>
<dbReference type="AlphaFoldDB" id="A0A1E7FTL0"/>
<protein>
    <submittedName>
        <fullName evidence="2">DNase I-like protein</fullName>
    </submittedName>
</protein>
<feature type="domain" description="Endonuclease/exonuclease/phosphatase" evidence="1">
    <location>
        <begin position="22"/>
        <end position="356"/>
    </location>
</feature>
<name>A0A1E7FTL0_9STRA</name>
<accession>A0A1E7FTL0</accession>
<dbReference type="InterPro" id="IPR005135">
    <property type="entry name" value="Endo/exonuclease/phosphatase"/>
</dbReference>
<dbReference type="OrthoDB" id="2866996at2759"/>
<dbReference type="Proteomes" id="UP000095751">
    <property type="component" value="Unassembled WGS sequence"/>
</dbReference>
<dbReference type="InParanoid" id="A0A1E7FTL0"/>
<dbReference type="Gene3D" id="3.60.10.10">
    <property type="entry name" value="Endonuclease/exonuclease/phosphatase"/>
    <property type="match status" value="1"/>
</dbReference>
<keyword evidence="3" id="KW-1185">Reference proteome</keyword>
<reference evidence="2 3" key="1">
    <citation type="submission" date="2016-09" db="EMBL/GenBank/DDBJ databases">
        <title>Extensive genetic diversity and differential bi-allelic expression allows diatom success in the polar Southern Ocean.</title>
        <authorList>
            <consortium name="DOE Joint Genome Institute"/>
            <person name="Mock T."/>
            <person name="Otillar R.P."/>
            <person name="Strauss J."/>
            <person name="Dupont C."/>
            <person name="Frickenhaus S."/>
            <person name="Maumus F."/>
            <person name="Mcmullan M."/>
            <person name="Sanges R."/>
            <person name="Schmutz J."/>
            <person name="Toseland A."/>
            <person name="Valas R."/>
            <person name="Veluchamy A."/>
            <person name="Ward B.J."/>
            <person name="Allen A."/>
            <person name="Barry K."/>
            <person name="Falciatore A."/>
            <person name="Ferrante M."/>
            <person name="Fortunato A.E."/>
            <person name="Gloeckner G."/>
            <person name="Gruber A."/>
            <person name="Hipkin R."/>
            <person name="Janech M."/>
            <person name="Kroth P."/>
            <person name="Leese F."/>
            <person name="Lindquist E."/>
            <person name="Lyon B.R."/>
            <person name="Martin J."/>
            <person name="Mayer C."/>
            <person name="Parker M."/>
            <person name="Quesneville H."/>
            <person name="Raymond J."/>
            <person name="Uhlig C."/>
            <person name="Valentin K.U."/>
            <person name="Worden A.Z."/>
            <person name="Armbrust E.V."/>
            <person name="Bowler C."/>
            <person name="Green B."/>
            <person name="Moulton V."/>
            <person name="Van Oosterhout C."/>
            <person name="Grigoriev I."/>
        </authorList>
    </citation>
    <scope>NUCLEOTIDE SEQUENCE [LARGE SCALE GENOMIC DNA]</scope>
    <source>
        <strain evidence="2 3">CCMP1102</strain>
    </source>
</reference>
<evidence type="ECO:0000313" key="3">
    <source>
        <dbReference type="Proteomes" id="UP000095751"/>
    </source>
</evidence>
<sequence length="367" mass="41619">MSPLSSSQSKSKPSSLNIHITSYNVLSSHLSEPAYYATLNPDHLNPINRLPVVLNKLDDEIENQNSSIICLQEVSHDWAGALHTYFANKGYHMVTGLYGRHFNGYMGVATAFKLSDYTILDVDISRLADKRENGWPRKPKEKSNFIKNIYKSIYKSVSSTIKSIYFSVTGTKPKRITDPWVMSQNRFNQLVTIKLQDKKTKQSFAVGNYHMPCAFFAPQVMTIHTDLAARHEQYSSMPYILAGDWNIKPGDASYNLLTTGMMDKGAPEWPTPKYGMEWNPTSKPMRSAYAVASLDGKTEPDFTNYARVKEDEPFIDTLDYFFISDEWKVSKVKTLPHRDDCGGPFPNLDHNEPSDHILIAANLELQL</sequence>
<dbReference type="KEGG" id="fcy:FRACYDRAFT_180487"/>
<dbReference type="PANTHER" id="PTHR12121:SF101">
    <property type="entry name" value="ENDONUCLEASE_EXONUCLEASE_PHOSPHATASE DOMAIN-CONTAINING PROTEIN"/>
    <property type="match status" value="1"/>
</dbReference>
<dbReference type="InterPro" id="IPR036691">
    <property type="entry name" value="Endo/exonu/phosph_ase_sf"/>
</dbReference>
<evidence type="ECO:0000259" key="1">
    <source>
        <dbReference type="Pfam" id="PF03372"/>
    </source>
</evidence>
<dbReference type="Pfam" id="PF03372">
    <property type="entry name" value="Exo_endo_phos"/>
    <property type="match status" value="1"/>
</dbReference>
<organism evidence="2 3">
    <name type="scientific">Fragilariopsis cylindrus CCMP1102</name>
    <dbReference type="NCBI Taxonomy" id="635003"/>
    <lineage>
        <taxon>Eukaryota</taxon>
        <taxon>Sar</taxon>
        <taxon>Stramenopiles</taxon>
        <taxon>Ochrophyta</taxon>
        <taxon>Bacillariophyta</taxon>
        <taxon>Bacillariophyceae</taxon>
        <taxon>Bacillariophycidae</taxon>
        <taxon>Bacillariales</taxon>
        <taxon>Bacillariaceae</taxon>
        <taxon>Fragilariopsis</taxon>
    </lineage>
</organism>
<dbReference type="InterPro" id="IPR050410">
    <property type="entry name" value="CCR4/nocturin_mRNA_transcr"/>
</dbReference>
<evidence type="ECO:0000313" key="2">
    <source>
        <dbReference type="EMBL" id="OEU21511.1"/>
    </source>
</evidence>
<dbReference type="SUPFAM" id="SSF56219">
    <property type="entry name" value="DNase I-like"/>
    <property type="match status" value="1"/>
</dbReference>
<dbReference type="PANTHER" id="PTHR12121">
    <property type="entry name" value="CARBON CATABOLITE REPRESSOR PROTEIN 4"/>
    <property type="match status" value="1"/>
</dbReference>